<feature type="domain" description="Acyl-CoA thioesterase-like N-terminal HotDog" evidence="2">
    <location>
        <begin position="30"/>
        <end position="107"/>
    </location>
</feature>
<organism evidence="4 5">
    <name type="scientific">Paraconexibacter antarcticus</name>
    <dbReference type="NCBI Taxonomy" id="2949664"/>
    <lineage>
        <taxon>Bacteria</taxon>
        <taxon>Bacillati</taxon>
        <taxon>Actinomycetota</taxon>
        <taxon>Thermoleophilia</taxon>
        <taxon>Solirubrobacterales</taxon>
        <taxon>Paraconexibacteraceae</taxon>
        <taxon>Paraconexibacter</taxon>
    </lineage>
</organism>
<dbReference type="Gene3D" id="2.40.160.210">
    <property type="entry name" value="Acyl-CoA thioesterase, double hotdog domain"/>
    <property type="match status" value="1"/>
</dbReference>
<dbReference type="InterPro" id="IPR049449">
    <property type="entry name" value="TesB_ACOT8-like_N"/>
</dbReference>
<feature type="compositionally biased region" description="Pro residues" evidence="1">
    <location>
        <begin position="124"/>
        <end position="136"/>
    </location>
</feature>
<dbReference type="RefSeq" id="WP_254569588.1">
    <property type="nucleotide sequence ID" value="NZ_CP098502.1"/>
</dbReference>
<dbReference type="Pfam" id="PF13622">
    <property type="entry name" value="4HBT_3"/>
    <property type="match status" value="1"/>
</dbReference>
<dbReference type="InterPro" id="IPR049450">
    <property type="entry name" value="ACOT8-like_C"/>
</dbReference>
<feature type="domain" description="Acyl-CoA thioesterase-like C-terminal" evidence="3">
    <location>
        <begin position="136"/>
        <end position="272"/>
    </location>
</feature>
<dbReference type="Proteomes" id="UP001056035">
    <property type="component" value="Chromosome"/>
</dbReference>
<protein>
    <submittedName>
        <fullName evidence="4">Thioesterase family protein</fullName>
    </submittedName>
</protein>
<gene>
    <name evidence="4" type="ORF">NBH00_15970</name>
</gene>
<evidence type="ECO:0000259" key="3">
    <source>
        <dbReference type="Pfam" id="PF20789"/>
    </source>
</evidence>
<dbReference type="EMBL" id="CP098502">
    <property type="protein sequence ID" value="UTI62853.1"/>
    <property type="molecule type" value="Genomic_DNA"/>
</dbReference>
<accession>A0ABY5DLV6</accession>
<dbReference type="SUPFAM" id="SSF54637">
    <property type="entry name" value="Thioesterase/thiol ester dehydrase-isomerase"/>
    <property type="match status" value="2"/>
</dbReference>
<dbReference type="Pfam" id="PF20789">
    <property type="entry name" value="4HBT_3C"/>
    <property type="match status" value="1"/>
</dbReference>
<name>A0ABY5DLV6_9ACTN</name>
<dbReference type="InterPro" id="IPR042171">
    <property type="entry name" value="Acyl-CoA_hotdog"/>
</dbReference>
<feature type="region of interest" description="Disordered" evidence="1">
    <location>
        <begin position="117"/>
        <end position="153"/>
    </location>
</feature>
<keyword evidence="5" id="KW-1185">Reference proteome</keyword>
<reference evidence="4 5" key="1">
    <citation type="submission" date="2022-06" db="EMBL/GenBank/DDBJ databases">
        <title>Paraconexibacter antarcticus.</title>
        <authorList>
            <person name="Kim C.S."/>
        </authorList>
    </citation>
    <scope>NUCLEOTIDE SEQUENCE [LARGE SCALE GENOMIC DNA]</scope>
    <source>
        <strain evidence="4 5">02-257</strain>
    </source>
</reference>
<dbReference type="InterPro" id="IPR029069">
    <property type="entry name" value="HotDog_dom_sf"/>
</dbReference>
<proteinExistence type="predicted"/>
<sequence length="275" mass="29183">MSRPVFPDTDPAAPLFRREREVFVPSAHARGPWDPQAMHGGAPTALIAQHLDELAAGARLARLTFEFLGPVPLAPVRVATAVVKPGRNFRLLEATLSDTVGRPLLLARAVALAPGEAGELPPEAATPPLLPPPPAPQDAVDSPFPPDASGAAEGMHRTGMEIRFARGSVNEVGPALVWMRLARDLVDDEPPCPAARVCTAADFGNGVSRVVGFDTHVFVNTDLTITLIREPVGEWILMDAVTRIEPTGIGWAVSALHDADGGLGQSHQTLFVRAR</sequence>
<evidence type="ECO:0000313" key="5">
    <source>
        <dbReference type="Proteomes" id="UP001056035"/>
    </source>
</evidence>
<evidence type="ECO:0000313" key="4">
    <source>
        <dbReference type="EMBL" id="UTI62853.1"/>
    </source>
</evidence>
<evidence type="ECO:0000256" key="1">
    <source>
        <dbReference type="SAM" id="MobiDB-lite"/>
    </source>
</evidence>
<evidence type="ECO:0000259" key="2">
    <source>
        <dbReference type="Pfam" id="PF13622"/>
    </source>
</evidence>